<dbReference type="EnsemblPlants" id="Kaladp0589s0007.1.v1.1">
    <property type="protein sequence ID" value="Kaladp0589s0007.1.v1.1"/>
    <property type="gene ID" value="Kaladp0589s0007.v1.1"/>
</dbReference>
<proteinExistence type="predicted"/>
<protein>
    <recommendedName>
        <fullName evidence="4">Cytochrome P450</fullName>
    </recommendedName>
</protein>
<keyword evidence="1" id="KW-0472">Membrane</keyword>
<feature type="transmembrane region" description="Helical" evidence="1">
    <location>
        <begin position="6"/>
        <end position="26"/>
    </location>
</feature>
<accession>A0A7N0VDK6</accession>
<keyword evidence="1" id="KW-0812">Transmembrane</keyword>
<dbReference type="AlphaFoldDB" id="A0A7N0VDK6"/>
<organism evidence="2 3">
    <name type="scientific">Kalanchoe fedtschenkoi</name>
    <name type="common">Lavender scallops</name>
    <name type="synonym">South American air plant</name>
    <dbReference type="NCBI Taxonomy" id="63787"/>
    <lineage>
        <taxon>Eukaryota</taxon>
        <taxon>Viridiplantae</taxon>
        <taxon>Streptophyta</taxon>
        <taxon>Embryophyta</taxon>
        <taxon>Tracheophyta</taxon>
        <taxon>Spermatophyta</taxon>
        <taxon>Magnoliopsida</taxon>
        <taxon>eudicotyledons</taxon>
        <taxon>Gunneridae</taxon>
        <taxon>Pentapetalae</taxon>
        <taxon>Saxifragales</taxon>
        <taxon>Crassulaceae</taxon>
        <taxon>Kalanchoe</taxon>
    </lineage>
</organism>
<evidence type="ECO:0000256" key="1">
    <source>
        <dbReference type="SAM" id="Phobius"/>
    </source>
</evidence>
<dbReference type="Gramene" id="Kaladp0589s0007.1.v1.1">
    <property type="protein sequence ID" value="Kaladp0589s0007.1.v1.1"/>
    <property type="gene ID" value="Kaladp0589s0007.v1.1"/>
</dbReference>
<keyword evidence="1" id="KW-1133">Transmembrane helix</keyword>
<keyword evidence="3" id="KW-1185">Reference proteome</keyword>
<dbReference type="Proteomes" id="UP000594263">
    <property type="component" value="Unplaced"/>
</dbReference>
<name>A0A7N0VDK6_KALFE</name>
<dbReference type="OMA" id="DSPPWIL"/>
<evidence type="ECO:0000313" key="3">
    <source>
        <dbReference type="Proteomes" id="UP000594263"/>
    </source>
</evidence>
<evidence type="ECO:0000313" key="2">
    <source>
        <dbReference type="EnsemblPlants" id="Kaladp0589s0007.1.v1.1"/>
    </source>
</evidence>
<sequence length="106" mass="11929">MEIAAASAVLCVGLVSVFAMLAYRFVDRVWLKPKRLENCLKRQGLSGSSYRLLFGDLREESEACAEANSKPINLSDDIVPRLLPFVNLRIQKFGGREFYYLVLSSP</sequence>
<evidence type="ECO:0008006" key="4">
    <source>
        <dbReference type="Google" id="ProtNLM"/>
    </source>
</evidence>
<reference evidence="2" key="1">
    <citation type="submission" date="2021-01" db="UniProtKB">
        <authorList>
            <consortium name="EnsemblPlants"/>
        </authorList>
    </citation>
    <scope>IDENTIFICATION</scope>
</reference>